<evidence type="ECO:0000256" key="1">
    <source>
        <dbReference type="ARBA" id="ARBA00022631"/>
    </source>
</evidence>
<evidence type="ECO:0000259" key="2">
    <source>
        <dbReference type="Pfam" id="PF09349"/>
    </source>
</evidence>
<dbReference type="EMBL" id="KE007231">
    <property type="protein sequence ID" value="EOR01078.1"/>
    <property type="molecule type" value="Genomic_DNA"/>
</dbReference>
<dbReference type="OrthoDB" id="5398391at2759"/>
<dbReference type="KEGG" id="wic:J056_004399"/>
<keyword evidence="1" id="KW-0659">Purine metabolism</keyword>
<sequence>MTERSRQEHILVFLSVVLEPSPPLRSMLVPQLSEYIKSGSSSYLECLDAASNIVNTWNSAEKALFVNSHPRIGQVSGLSSLSAAEQAAQKTPENVLQRLNTLNNAYENKFPKLRFITFVNGRTRAEIVPEIEHLLTLTNGTQEFGTERWNTELQRDLDAIWLIAKARTEAANLR</sequence>
<dbReference type="InterPro" id="IPR018020">
    <property type="entry name" value="OHCU_decarboxylase"/>
</dbReference>
<dbReference type="Proteomes" id="UP000014064">
    <property type="component" value="Unassembled WGS sequence"/>
</dbReference>
<dbReference type="PANTHER" id="PTHR37987:SF1">
    <property type="entry name" value="OXO-4-HYDROXY-4-CARBOXY-5-UREIDOIMIDAZOLINE DECARBOXYLASE DOMAIN-CONTAINING PROTEIN"/>
    <property type="match status" value="1"/>
</dbReference>
<name>R9AFV0_WALI9</name>
<dbReference type="RefSeq" id="XP_009267869.1">
    <property type="nucleotide sequence ID" value="XM_009269594.1"/>
</dbReference>
<proteinExistence type="predicted"/>
<feature type="domain" description="Oxo-4-hydroxy-4-carboxy-5-ureidoimidazoline decarboxylase" evidence="2">
    <location>
        <begin position="8"/>
        <end position="167"/>
    </location>
</feature>
<dbReference type="GeneID" id="20377351"/>
<keyword evidence="4" id="KW-1185">Reference proteome</keyword>
<gene>
    <name evidence="3" type="ORF">J056_004399</name>
</gene>
<dbReference type="InterPro" id="IPR036778">
    <property type="entry name" value="OHCU_decarboxylase_sf"/>
</dbReference>
<reference evidence="4" key="1">
    <citation type="journal article" date="2013" name="BMC Genomics">
        <title>Genome and transcriptome sequencing of the halophilic fungus Wallemia ichthyophaga: haloadaptations present and absent.</title>
        <authorList>
            <person name="Zajc J."/>
            <person name="Liu Y."/>
            <person name="Dai W."/>
            <person name="Yang Z."/>
            <person name="Hu J."/>
            <person name="Gostincar C."/>
            <person name="Gunde-Cimerman N."/>
        </authorList>
    </citation>
    <scope>NUCLEOTIDE SEQUENCE [LARGE SCALE GENOMIC DNA]</scope>
    <source>
        <strain evidence="4">EXF-994 / CBS 113033</strain>
    </source>
</reference>
<evidence type="ECO:0000313" key="3">
    <source>
        <dbReference type="EMBL" id="EOR01078.1"/>
    </source>
</evidence>
<dbReference type="PANTHER" id="PTHR37987">
    <property type="entry name" value="CHROMOSOME 9, WHOLE GENOME SHOTGUN SEQUENCE"/>
    <property type="match status" value="1"/>
</dbReference>
<dbReference type="OMA" id="AIQAMCD"/>
<organism evidence="3 4">
    <name type="scientific">Wallemia ichthyophaga (strain EXF-994 / CBS 113033)</name>
    <dbReference type="NCBI Taxonomy" id="1299270"/>
    <lineage>
        <taxon>Eukaryota</taxon>
        <taxon>Fungi</taxon>
        <taxon>Dikarya</taxon>
        <taxon>Basidiomycota</taxon>
        <taxon>Wallemiomycotina</taxon>
        <taxon>Wallemiomycetes</taxon>
        <taxon>Wallemiales</taxon>
        <taxon>Wallemiaceae</taxon>
        <taxon>Wallemia</taxon>
    </lineage>
</organism>
<dbReference type="GO" id="GO:0006144">
    <property type="term" value="P:purine nucleobase metabolic process"/>
    <property type="evidence" value="ECO:0007669"/>
    <property type="project" value="UniProtKB-KW"/>
</dbReference>
<dbReference type="eggNOG" id="ENOG502S4M5">
    <property type="taxonomic scope" value="Eukaryota"/>
</dbReference>
<accession>R9AFV0</accession>
<dbReference type="Gene3D" id="1.10.3330.10">
    <property type="entry name" value="Oxo-4-hydroxy-4-carboxy-5-ureidoimidazoline decarboxylase"/>
    <property type="match status" value="1"/>
</dbReference>
<evidence type="ECO:0000313" key="4">
    <source>
        <dbReference type="Proteomes" id="UP000014064"/>
    </source>
</evidence>
<dbReference type="AlphaFoldDB" id="R9AFV0"/>
<protein>
    <submittedName>
        <fullName evidence="3">Putative allantoinase 1</fullName>
    </submittedName>
</protein>
<dbReference type="SUPFAM" id="SSF158694">
    <property type="entry name" value="UraD-Like"/>
    <property type="match status" value="1"/>
</dbReference>
<dbReference type="HOGENOM" id="CLU_092522_0_0_1"/>
<dbReference type="STRING" id="1299270.R9AFV0"/>
<dbReference type="Pfam" id="PF09349">
    <property type="entry name" value="OHCU_decarbox"/>
    <property type="match status" value="1"/>
</dbReference>